<evidence type="ECO:0000313" key="9">
    <source>
        <dbReference type="Proteomes" id="UP001629113"/>
    </source>
</evidence>
<feature type="domain" description="Major facilitator superfamily (MFS) profile" evidence="7">
    <location>
        <begin position="301"/>
        <end position="503"/>
    </location>
</feature>
<feature type="compositionally biased region" description="Basic and acidic residues" evidence="5">
    <location>
        <begin position="13"/>
        <end position="23"/>
    </location>
</feature>
<dbReference type="InterPro" id="IPR011701">
    <property type="entry name" value="MFS"/>
</dbReference>
<keyword evidence="4 6" id="KW-0472">Membrane</keyword>
<feature type="transmembrane region" description="Helical" evidence="6">
    <location>
        <begin position="342"/>
        <end position="363"/>
    </location>
</feature>
<evidence type="ECO:0000256" key="1">
    <source>
        <dbReference type="ARBA" id="ARBA00004141"/>
    </source>
</evidence>
<feature type="transmembrane region" description="Helical" evidence="6">
    <location>
        <begin position="131"/>
        <end position="154"/>
    </location>
</feature>
<feature type="region of interest" description="Disordered" evidence="5">
    <location>
        <begin position="1"/>
        <end position="37"/>
    </location>
</feature>
<dbReference type="SUPFAM" id="SSF103473">
    <property type="entry name" value="MFS general substrate transporter"/>
    <property type="match status" value="1"/>
</dbReference>
<sequence length="503" mass="54495">MATDNHYFSQGRPEMDNESREDTPLLDTDSQSTPPKSDADIKWPVLILAAVLVLVFETGNAIRTAPLISRYQDVLCLDRGQHQQGNCSKDHSVASELALILGVSQFLECLPMILLSGLYGSMADKYGRRPILILGYLGMILSSAWTTCVVWFAPMIPLRLVWLGPAFTVIGGGPSVPISILMTSAADVVSSAQRVSVYSFIHGTSLVAVMLGSSFASVMMTSRGDNFPLLMGLGFMCSALGLSLFLPTTQPVIRLNIASNISSEAIVHTPRSWKLAIQDISIKSALKTTGRSFDALWQIRSAVPMLFAGFLAMLGQQVQILILQYIPERFNISLAKANGFNIVNYAVNLLVLFVLLPLASSSLLRQQNAFRKDVFLAQSSSFLFLAGALVLFVATNLSVAMLGMIFFGAGIGLSSLLRSLFVELFPPERAAFATTLISAVKSVGGSLSGPIYSYAFTMSLDLKGILQGLPFLVSAFCFLVTEFVLITIRTPPKDCVRRTNAFA</sequence>
<dbReference type="PROSITE" id="PS50850">
    <property type="entry name" value="MFS"/>
    <property type="match status" value="1"/>
</dbReference>
<evidence type="ECO:0000256" key="5">
    <source>
        <dbReference type="SAM" id="MobiDB-lite"/>
    </source>
</evidence>
<accession>A0ABR4PNF6</accession>
<dbReference type="Proteomes" id="UP001629113">
    <property type="component" value="Unassembled WGS sequence"/>
</dbReference>
<dbReference type="PANTHER" id="PTHR23507">
    <property type="entry name" value="ZGC:174356"/>
    <property type="match status" value="1"/>
</dbReference>
<dbReference type="InterPro" id="IPR036259">
    <property type="entry name" value="MFS_trans_sf"/>
</dbReference>
<feature type="transmembrane region" description="Helical" evidence="6">
    <location>
        <begin position="43"/>
        <end position="62"/>
    </location>
</feature>
<keyword evidence="3 6" id="KW-1133">Transmembrane helix</keyword>
<dbReference type="Pfam" id="PF07690">
    <property type="entry name" value="MFS_1"/>
    <property type="match status" value="1"/>
</dbReference>
<comment type="subcellular location">
    <subcellularLocation>
        <location evidence="1">Membrane</location>
        <topology evidence="1">Multi-pass membrane protein</topology>
    </subcellularLocation>
</comment>
<feature type="transmembrane region" description="Helical" evidence="6">
    <location>
        <begin position="160"/>
        <end position="183"/>
    </location>
</feature>
<name>A0ABR4PNF6_9HELO</name>
<dbReference type="EMBL" id="JBFCZG010000003">
    <property type="protein sequence ID" value="KAL3424878.1"/>
    <property type="molecule type" value="Genomic_DNA"/>
</dbReference>
<evidence type="ECO:0000256" key="6">
    <source>
        <dbReference type="SAM" id="Phobius"/>
    </source>
</evidence>
<keyword evidence="9" id="KW-1185">Reference proteome</keyword>
<evidence type="ECO:0000256" key="2">
    <source>
        <dbReference type="ARBA" id="ARBA00022692"/>
    </source>
</evidence>
<evidence type="ECO:0000256" key="3">
    <source>
        <dbReference type="ARBA" id="ARBA00022989"/>
    </source>
</evidence>
<protein>
    <submittedName>
        <fullName evidence="8">MFS multidrug transporter</fullName>
    </submittedName>
</protein>
<evidence type="ECO:0000313" key="8">
    <source>
        <dbReference type="EMBL" id="KAL3424878.1"/>
    </source>
</evidence>
<feature type="transmembrane region" description="Helical" evidence="6">
    <location>
        <begin position="301"/>
        <end position="322"/>
    </location>
</feature>
<dbReference type="CDD" id="cd06174">
    <property type="entry name" value="MFS"/>
    <property type="match status" value="1"/>
</dbReference>
<reference evidence="8 9" key="1">
    <citation type="submission" date="2024-06" db="EMBL/GenBank/DDBJ databases">
        <title>Complete genome of Phlyctema vagabunda strain 19-DSS-EL-015.</title>
        <authorList>
            <person name="Fiorenzani C."/>
        </authorList>
    </citation>
    <scope>NUCLEOTIDE SEQUENCE [LARGE SCALE GENOMIC DNA]</scope>
    <source>
        <strain evidence="8 9">19-DSS-EL-015</strain>
    </source>
</reference>
<comment type="caution">
    <text evidence="8">The sequence shown here is derived from an EMBL/GenBank/DDBJ whole genome shotgun (WGS) entry which is preliminary data.</text>
</comment>
<feature type="transmembrane region" description="Helical" evidence="6">
    <location>
        <begin position="195"/>
        <end position="215"/>
    </location>
</feature>
<organism evidence="8 9">
    <name type="scientific">Phlyctema vagabunda</name>
    <dbReference type="NCBI Taxonomy" id="108571"/>
    <lineage>
        <taxon>Eukaryota</taxon>
        <taxon>Fungi</taxon>
        <taxon>Dikarya</taxon>
        <taxon>Ascomycota</taxon>
        <taxon>Pezizomycotina</taxon>
        <taxon>Leotiomycetes</taxon>
        <taxon>Helotiales</taxon>
        <taxon>Dermateaceae</taxon>
        <taxon>Phlyctema</taxon>
    </lineage>
</organism>
<keyword evidence="2 6" id="KW-0812">Transmembrane</keyword>
<evidence type="ECO:0000256" key="4">
    <source>
        <dbReference type="ARBA" id="ARBA00023136"/>
    </source>
</evidence>
<dbReference type="PANTHER" id="PTHR23507:SF1">
    <property type="entry name" value="FI18259P1-RELATED"/>
    <property type="match status" value="1"/>
</dbReference>
<dbReference type="InterPro" id="IPR020846">
    <property type="entry name" value="MFS_dom"/>
</dbReference>
<feature type="transmembrane region" description="Helical" evidence="6">
    <location>
        <begin position="98"/>
        <end position="119"/>
    </location>
</feature>
<gene>
    <name evidence="8" type="ORF">PVAG01_04159</name>
</gene>
<feature type="transmembrane region" description="Helical" evidence="6">
    <location>
        <begin position="227"/>
        <end position="246"/>
    </location>
</feature>
<evidence type="ECO:0000259" key="7">
    <source>
        <dbReference type="PROSITE" id="PS50850"/>
    </source>
</evidence>
<dbReference type="Gene3D" id="1.20.1250.20">
    <property type="entry name" value="MFS general substrate transporter like domains"/>
    <property type="match status" value="1"/>
</dbReference>
<proteinExistence type="predicted"/>
<feature type="transmembrane region" description="Helical" evidence="6">
    <location>
        <begin position="464"/>
        <end position="488"/>
    </location>
</feature>